<proteinExistence type="predicted"/>
<feature type="transmembrane region" description="Helical" evidence="5">
    <location>
        <begin position="104"/>
        <end position="127"/>
    </location>
</feature>
<evidence type="ECO:0000256" key="5">
    <source>
        <dbReference type="SAM" id="Phobius"/>
    </source>
</evidence>
<feature type="transmembrane region" description="Helical" evidence="5">
    <location>
        <begin position="139"/>
        <end position="160"/>
    </location>
</feature>
<feature type="transmembrane region" description="Helical" evidence="5">
    <location>
        <begin position="273"/>
        <end position="292"/>
    </location>
</feature>
<comment type="subcellular location">
    <subcellularLocation>
        <location evidence="1">Membrane</location>
    </subcellularLocation>
</comment>
<dbReference type="Proteomes" id="UP001470230">
    <property type="component" value="Unassembled WGS sequence"/>
</dbReference>
<dbReference type="Gene3D" id="1.20.1250.20">
    <property type="entry name" value="MFS general substrate transporter like domains"/>
    <property type="match status" value="2"/>
</dbReference>
<feature type="transmembrane region" description="Helical" evidence="5">
    <location>
        <begin position="166"/>
        <end position="189"/>
    </location>
</feature>
<evidence type="ECO:0000256" key="1">
    <source>
        <dbReference type="ARBA" id="ARBA00004370"/>
    </source>
</evidence>
<dbReference type="InterPro" id="IPR036259">
    <property type="entry name" value="MFS_trans_sf"/>
</dbReference>
<evidence type="ECO:0000256" key="2">
    <source>
        <dbReference type="ARBA" id="ARBA00022692"/>
    </source>
</evidence>
<gene>
    <name evidence="6" type="ORF">M9Y10_029716</name>
</gene>
<sequence>MGFDKNAASILIILSLPFQFNIITDSYTIMKDEIPKGWKTGRQLSYYEDYFAEKITYYVGMVAAICFAFLYYKVCKMRLIISLGFIFNAIIWLIYLAVSENRVYVFIIVRGLQGITLALFQMSHCVYQFHFANQDSLCFCGGLIVSAMFVGLFFLNLIFYCCNWRPAAVICAIQSLLFAGLIWLVPEIYIKPKSISNSKIFDKCNRRPLLALIVIMIFQQLSGIGILLGQLSRILSSVGLSLDHYLQLCLFTFVCVLSAFISALISDYVGVRFLWSFSAFGLVIGLLIYAITLKVDSMAWISTLGIFIYFLFYGLGEGPIPWYLCGTLFPEEVRIESSVITVIENFFFFPILQILWNNLNKSAGQFGSIIFSLAVCFLSIFISFLIPNSDKKKDEGINIL</sequence>
<dbReference type="Pfam" id="PF00083">
    <property type="entry name" value="Sugar_tr"/>
    <property type="match status" value="1"/>
</dbReference>
<feature type="transmembrane region" description="Helical" evidence="5">
    <location>
        <begin position="244"/>
        <end position="266"/>
    </location>
</feature>
<dbReference type="PANTHER" id="PTHR48021">
    <property type="match status" value="1"/>
</dbReference>
<reference evidence="6 7" key="1">
    <citation type="submission" date="2024-04" db="EMBL/GenBank/DDBJ databases">
        <title>Tritrichomonas musculus Genome.</title>
        <authorList>
            <person name="Alves-Ferreira E."/>
            <person name="Grigg M."/>
            <person name="Lorenzi H."/>
            <person name="Galac M."/>
        </authorList>
    </citation>
    <scope>NUCLEOTIDE SEQUENCE [LARGE SCALE GENOMIC DNA]</scope>
    <source>
        <strain evidence="6 7">EAF2021</strain>
    </source>
</reference>
<feature type="transmembrane region" description="Helical" evidence="5">
    <location>
        <begin position="298"/>
        <end position="316"/>
    </location>
</feature>
<protein>
    <submittedName>
        <fullName evidence="6">Glucose import</fullName>
    </submittedName>
</protein>
<feature type="transmembrane region" description="Helical" evidence="5">
    <location>
        <begin position="337"/>
        <end position="356"/>
    </location>
</feature>
<evidence type="ECO:0000313" key="6">
    <source>
        <dbReference type="EMBL" id="KAK8892487.1"/>
    </source>
</evidence>
<keyword evidence="7" id="KW-1185">Reference proteome</keyword>
<dbReference type="InterPro" id="IPR050549">
    <property type="entry name" value="MFS_Trehalose_Transporter"/>
</dbReference>
<keyword evidence="4 5" id="KW-0472">Membrane</keyword>
<keyword evidence="2 5" id="KW-0812">Transmembrane</keyword>
<dbReference type="EMBL" id="JAPFFF010000004">
    <property type="protein sequence ID" value="KAK8892487.1"/>
    <property type="molecule type" value="Genomic_DNA"/>
</dbReference>
<dbReference type="PANTHER" id="PTHR48021:SF1">
    <property type="entry name" value="GH07001P-RELATED"/>
    <property type="match status" value="1"/>
</dbReference>
<keyword evidence="3 5" id="KW-1133">Transmembrane helix</keyword>
<dbReference type="InterPro" id="IPR005828">
    <property type="entry name" value="MFS_sugar_transport-like"/>
</dbReference>
<evidence type="ECO:0000256" key="3">
    <source>
        <dbReference type="ARBA" id="ARBA00022989"/>
    </source>
</evidence>
<feature type="transmembrane region" description="Helical" evidence="5">
    <location>
        <begin position="55"/>
        <end position="72"/>
    </location>
</feature>
<evidence type="ECO:0000313" key="7">
    <source>
        <dbReference type="Proteomes" id="UP001470230"/>
    </source>
</evidence>
<name>A0ABR2KPY8_9EUKA</name>
<dbReference type="SUPFAM" id="SSF103473">
    <property type="entry name" value="MFS general substrate transporter"/>
    <property type="match status" value="1"/>
</dbReference>
<feature type="transmembrane region" description="Helical" evidence="5">
    <location>
        <begin position="209"/>
        <end position="232"/>
    </location>
</feature>
<evidence type="ECO:0000256" key="4">
    <source>
        <dbReference type="ARBA" id="ARBA00023136"/>
    </source>
</evidence>
<organism evidence="6 7">
    <name type="scientific">Tritrichomonas musculus</name>
    <dbReference type="NCBI Taxonomy" id="1915356"/>
    <lineage>
        <taxon>Eukaryota</taxon>
        <taxon>Metamonada</taxon>
        <taxon>Parabasalia</taxon>
        <taxon>Tritrichomonadida</taxon>
        <taxon>Tritrichomonadidae</taxon>
        <taxon>Tritrichomonas</taxon>
    </lineage>
</organism>
<feature type="transmembrane region" description="Helical" evidence="5">
    <location>
        <begin position="368"/>
        <end position="386"/>
    </location>
</feature>
<accession>A0ABR2KPY8</accession>
<feature type="transmembrane region" description="Helical" evidence="5">
    <location>
        <begin position="79"/>
        <end position="98"/>
    </location>
</feature>
<comment type="caution">
    <text evidence="6">The sequence shown here is derived from an EMBL/GenBank/DDBJ whole genome shotgun (WGS) entry which is preliminary data.</text>
</comment>